<dbReference type="EMBL" id="CAJDYZ010008403">
    <property type="protein sequence ID" value="CAD1475355.1"/>
    <property type="molecule type" value="Genomic_DNA"/>
</dbReference>
<keyword evidence="5" id="KW-0812">Transmembrane</keyword>
<evidence type="ECO:0000313" key="7">
    <source>
        <dbReference type="EMBL" id="CAD1475355.1"/>
    </source>
</evidence>
<accession>A0A6V7H7A6</accession>
<dbReference type="Pfam" id="PF00501">
    <property type="entry name" value="AMP-binding"/>
    <property type="match status" value="1"/>
</dbReference>
<evidence type="ECO:0000313" key="8">
    <source>
        <dbReference type="Proteomes" id="UP000752696"/>
    </source>
</evidence>
<dbReference type="GO" id="GO:0005777">
    <property type="term" value="C:peroxisome"/>
    <property type="evidence" value="ECO:0007669"/>
    <property type="project" value="UniProtKB-SubCell"/>
</dbReference>
<dbReference type="GO" id="GO:0016405">
    <property type="term" value="F:CoA-ligase activity"/>
    <property type="evidence" value="ECO:0007669"/>
    <property type="project" value="TreeGrafter"/>
</dbReference>
<dbReference type="OrthoDB" id="10253869at2759"/>
<evidence type="ECO:0000256" key="5">
    <source>
        <dbReference type="SAM" id="Phobius"/>
    </source>
</evidence>
<dbReference type="PANTHER" id="PTHR24096">
    <property type="entry name" value="LONG-CHAIN-FATTY-ACID--COA LIGASE"/>
    <property type="match status" value="1"/>
</dbReference>
<evidence type="ECO:0000256" key="4">
    <source>
        <dbReference type="ARBA" id="ARBA00023140"/>
    </source>
</evidence>
<dbReference type="PROSITE" id="PS00455">
    <property type="entry name" value="AMP_BINDING"/>
    <property type="match status" value="1"/>
</dbReference>
<dbReference type="SUPFAM" id="SSF56801">
    <property type="entry name" value="Acetyl-CoA synthetase-like"/>
    <property type="match status" value="1"/>
</dbReference>
<sequence>MENNILHGLPIKEIPNITLGKHIFDCLHSNGEHIVQIDANTNRHYTCKDILEKSIIVSNALRNYEINVEDRISIAAENHPNYMIVMCSSLFIGATFAPLNPAYTEREFKHMLEIYQPRVLFISRRTEKILAKIASTLSWNIKLIELDDKSLDENIITLKEIMEKYRNIMDPNTFLPIQIDDNSKKMAVIFCSSGTTGFPKGVMLSHKNLLVFMQTANYPSCINIQRGERILIFLPLFHGYAFGMMNIAISCGATVCIMRNFDLETLLKSVEQYRITNIPLVPPVLVTLAKHPMVLNYDFSS</sequence>
<keyword evidence="8" id="KW-1185">Reference proteome</keyword>
<keyword evidence="3" id="KW-0436">Ligase</keyword>
<comment type="caution">
    <text evidence="7">The sequence shown here is derived from an EMBL/GenBank/DDBJ whole genome shotgun (WGS) entry which is preliminary data.</text>
</comment>
<feature type="domain" description="AMP-dependent synthetase/ligase" evidence="6">
    <location>
        <begin position="32"/>
        <end position="293"/>
    </location>
</feature>
<dbReference type="InterPro" id="IPR000873">
    <property type="entry name" value="AMP-dep_synth/lig_dom"/>
</dbReference>
<organism evidence="7 8">
    <name type="scientific">Heterotrigona itama</name>
    <dbReference type="NCBI Taxonomy" id="395501"/>
    <lineage>
        <taxon>Eukaryota</taxon>
        <taxon>Metazoa</taxon>
        <taxon>Ecdysozoa</taxon>
        <taxon>Arthropoda</taxon>
        <taxon>Hexapoda</taxon>
        <taxon>Insecta</taxon>
        <taxon>Pterygota</taxon>
        <taxon>Neoptera</taxon>
        <taxon>Endopterygota</taxon>
        <taxon>Hymenoptera</taxon>
        <taxon>Apocrita</taxon>
        <taxon>Aculeata</taxon>
        <taxon>Apoidea</taxon>
        <taxon>Anthophila</taxon>
        <taxon>Apidae</taxon>
        <taxon>Heterotrigona</taxon>
    </lineage>
</organism>
<name>A0A6V7H7A6_9HYME</name>
<protein>
    <recommendedName>
        <fullName evidence="6">AMP-dependent synthetase/ligase domain-containing protein</fullName>
    </recommendedName>
</protein>
<evidence type="ECO:0000256" key="1">
    <source>
        <dbReference type="ARBA" id="ARBA00004275"/>
    </source>
</evidence>
<dbReference type="Gene3D" id="3.40.50.980">
    <property type="match status" value="2"/>
</dbReference>
<keyword evidence="5" id="KW-0472">Membrane</keyword>
<feature type="non-terminal residue" evidence="7">
    <location>
        <position position="301"/>
    </location>
</feature>
<evidence type="ECO:0000256" key="2">
    <source>
        <dbReference type="ARBA" id="ARBA00006432"/>
    </source>
</evidence>
<keyword evidence="5" id="KW-1133">Transmembrane helix</keyword>
<comment type="similarity">
    <text evidence="2">Belongs to the ATP-dependent AMP-binding enzyme family.</text>
</comment>
<feature type="transmembrane region" description="Helical" evidence="5">
    <location>
        <begin position="230"/>
        <end position="258"/>
    </location>
</feature>
<reference evidence="7" key="1">
    <citation type="submission" date="2020-07" db="EMBL/GenBank/DDBJ databases">
        <authorList>
            <person name="Nazaruddin N."/>
        </authorList>
    </citation>
    <scope>NUCLEOTIDE SEQUENCE</scope>
</reference>
<comment type="subcellular location">
    <subcellularLocation>
        <location evidence="1">Peroxisome</location>
    </subcellularLocation>
</comment>
<evidence type="ECO:0000256" key="3">
    <source>
        <dbReference type="ARBA" id="ARBA00022598"/>
    </source>
</evidence>
<keyword evidence="4" id="KW-0576">Peroxisome</keyword>
<evidence type="ECO:0000259" key="6">
    <source>
        <dbReference type="Pfam" id="PF00501"/>
    </source>
</evidence>
<dbReference type="AlphaFoldDB" id="A0A6V7H7A6"/>
<dbReference type="PANTHER" id="PTHR24096:SF149">
    <property type="entry name" value="AMP-BINDING DOMAIN-CONTAINING PROTEIN-RELATED"/>
    <property type="match status" value="1"/>
</dbReference>
<gene>
    <name evidence="7" type="ORF">MHI_LOCUS553139</name>
</gene>
<dbReference type="Proteomes" id="UP000752696">
    <property type="component" value="Unassembled WGS sequence"/>
</dbReference>
<dbReference type="InterPro" id="IPR020845">
    <property type="entry name" value="AMP-binding_CS"/>
</dbReference>
<proteinExistence type="inferred from homology"/>